<dbReference type="EMBL" id="JQ700339">
    <property type="protein sequence ID" value="AFK75439.1"/>
    <property type="molecule type" value="mRNA"/>
</dbReference>
<accession>M4H2I1</accession>
<evidence type="ECO:0000256" key="1">
    <source>
        <dbReference type="SAM" id="SignalP"/>
    </source>
</evidence>
<organism evidence="2">
    <name type="scientific">Pleurobrachia bachei</name>
    <name type="common">Sea gooseberry</name>
    <dbReference type="NCBI Taxonomy" id="34499"/>
    <lineage>
        <taxon>Eukaryota</taxon>
        <taxon>Metazoa</taxon>
        <taxon>Ctenophora</taxon>
        <taxon>Tentaculata</taxon>
        <taxon>Cydippida</taxon>
        <taxon>Pleurobrachiidae</taxon>
        <taxon>Pleurobrachia</taxon>
    </lineage>
</organism>
<evidence type="ECO:0000313" key="2">
    <source>
        <dbReference type="EMBL" id="AFK75439.1"/>
    </source>
</evidence>
<feature type="chain" id="PRO_5013198077" evidence="1">
    <location>
        <begin position="16"/>
        <end position="323"/>
    </location>
</feature>
<protein>
    <submittedName>
        <fullName evidence="2">Putative secretory peptide-29</fullName>
    </submittedName>
</protein>
<reference evidence="2" key="1">
    <citation type="submission" date="2012-02" db="EMBL/GenBank/DDBJ databases">
        <title>The genome of the ctenophore, Pleurobrachia bachei.</title>
        <authorList>
            <person name="Kohn A.B."/>
            <person name="Citarella M."/>
            <person name="Moroz L.L."/>
        </authorList>
    </citation>
    <scope>NUCLEOTIDE SEQUENCE</scope>
</reference>
<keyword evidence="1" id="KW-0732">Signal</keyword>
<sequence length="323" mass="36251">MIFFALLLLLTTVNAFRCTTEDNLDEGVTQISYPITPPRDLATGSPIWITEMNFFLYAAAVPGASGKIHAGFWDKEDQLVYKVILDCGEGKWKTMYDKSGGRGNVRRWKEGSLSAGSCGEGEITVFAHVGCPDNKPEFKEYGVPCSRQAYFVVNGQVLDHSFLEIPGEYVKYIDPLPVFLRKATSFRAYVKRDGVTLTRYAYGKCFDFPDWFHKDCLAGNKWLFRHSDSSGALEDFGLWSMGSNVECGSYDEEEEASKMFKNVQDRVVPDLAAGRSYKTCCCSYTDGYVDGGECRNNYRHRDCDDKEAMREKCAPFLVNAAGS</sequence>
<feature type="signal peptide" evidence="1">
    <location>
        <begin position="1"/>
        <end position="15"/>
    </location>
</feature>
<dbReference type="AlphaFoldDB" id="M4H2I1"/>
<name>M4H2I1_PLEBA</name>
<proteinExistence type="evidence at transcript level"/>